<keyword evidence="6 11" id="KW-0798">TonB box</keyword>
<evidence type="ECO:0000256" key="9">
    <source>
        <dbReference type="ARBA" id="ARBA00023237"/>
    </source>
</evidence>
<dbReference type="SUPFAM" id="SSF56935">
    <property type="entry name" value="Porins"/>
    <property type="match status" value="1"/>
</dbReference>
<reference evidence="15 16" key="1">
    <citation type="submission" date="2020-10" db="EMBL/GenBank/DDBJ databases">
        <title>Mucilaginibacter mali sp. nov., isolated from rhizosphere soil of apple orchard.</title>
        <authorList>
            <person name="Lee J.-S."/>
            <person name="Kim H.S."/>
            <person name="Kim J.-S."/>
        </authorList>
    </citation>
    <scope>NUCLEOTIDE SEQUENCE [LARGE SCALE GENOMIC DNA]</scope>
    <source>
        <strain evidence="15 16">KCTC 23157</strain>
    </source>
</reference>
<dbReference type="SUPFAM" id="SSF49464">
    <property type="entry name" value="Carboxypeptidase regulatory domain-like"/>
    <property type="match status" value="1"/>
</dbReference>
<evidence type="ECO:0000256" key="7">
    <source>
        <dbReference type="ARBA" id="ARBA00023136"/>
    </source>
</evidence>
<dbReference type="Gene3D" id="2.60.40.1120">
    <property type="entry name" value="Carboxypeptidase-like, regulatory domain"/>
    <property type="match status" value="1"/>
</dbReference>
<keyword evidence="2 10" id="KW-0813">Transport</keyword>
<dbReference type="InterPro" id="IPR039426">
    <property type="entry name" value="TonB-dep_rcpt-like"/>
</dbReference>
<dbReference type="Pfam" id="PF13715">
    <property type="entry name" value="CarbopepD_reg_2"/>
    <property type="match status" value="1"/>
</dbReference>
<proteinExistence type="inferred from homology"/>
<comment type="caution">
    <text evidence="15">The sequence shown here is derived from an EMBL/GenBank/DDBJ whole genome shotgun (WGS) entry which is preliminary data.</text>
</comment>
<keyword evidence="8 15" id="KW-0675">Receptor</keyword>
<name>A0ABR9XLP8_9SPHI</name>
<dbReference type="CDD" id="cd01347">
    <property type="entry name" value="ligand_gated_channel"/>
    <property type="match status" value="1"/>
</dbReference>
<dbReference type="PANTHER" id="PTHR30069:SF29">
    <property type="entry name" value="HEMOGLOBIN AND HEMOGLOBIN-HAPTOGLOBIN-BINDING PROTEIN 1-RELATED"/>
    <property type="match status" value="1"/>
</dbReference>
<dbReference type="InterPro" id="IPR008969">
    <property type="entry name" value="CarboxyPept-like_regulatory"/>
</dbReference>
<evidence type="ECO:0000256" key="6">
    <source>
        <dbReference type="ARBA" id="ARBA00023077"/>
    </source>
</evidence>
<evidence type="ECO:0000256" key="4">
    <source>
        <dbReference type="ARBA" id="ARBA00022692"/>
    </source>
</evidence>
<dbReference type="EMBL" id="JADFFM010000002">
    <property type="protein sequence ID" value="MBE9668298.1"/>
    <property type="molecule type" value="Genomic_DNA"/>
</dbReference>
<evidence type="ECO:0000256" key="8">
    <source>
        <dbReference type="ARBA" id="ARBA00023170"/>
    </source>
</evidence>
<evidence type="ECO:0000259" key="14">
    <source>
        <dbReference type="Pfam" id="PF07715"/>
    </source>
</evidence>
<evidence type="ECO:0000256" key="1">
    <source>
        <dbReference type="ARBA" id="ARBA00004571"/>
    </source>
</evidence>
<keyword evidence="7 10" id="KW-0472">Membrane</keyword>
<protein>
    <submittedName>
        <fullName evidence="15">TonB-dependent receptor</fullName>
    </submittedName>
</protein>
<organism evidence="15 16">
    <name type="scientific">Mucilaginibacter boryungensis</name>
    <dbReference type="NCBI Taxonomy" id="768480"/>
    <lineage>
        <taxon>Bacteria</taxon>
        <taxon>Pseudomonadati</taxon>
        <taxon>Bacteroidota</taxon>
        <taxon>Sphingobacteriia</taxon>
        <taxon>Sphingobacteriales</taxon>
        <taxon>Sphingobacteriaceae</taxon>
        <taxon>Mucilaginibacter</taxon>
    </lineage>
</organism>
<keyword evidence="3 10" id="KW-1134">Transmembrane beta strand</keyword>
<dbReference type="PANTHER" id="PTHR30069">
    <property type="entry name" value="TONB-DEPENDENT OUTER MEMBRANE RECEPTOR"/>
    <property type="match status" value="1"/>
</dbReference>
<keyword evidence="4 10" id="KW-0812">Transmembrane</keyword>
<feature type="domain" description="TonB-dependent receptor-like beta-barrel" evidence="13">
    <location>
        <begin position="247"/>
        <end position="729"/>
    </location>
</feature>
<feature type="signal peptide" evidence="12">
    <location>
        <begin position="1"/>
        <end position="20"/>
    </location>
</feature>
<accession>A0ABR9XLP8</accession>
<evidence type="ECO:0000313" key="15">
    <source>
        <dbReference type="EMBL" id="MBE9668298.1"/>
    </source>
</evidence>
<dbReference type="Gene3D" id="2.40.170.20">
    <property type="entry name" value="TonB-dependent receptor, beta-barrel domain"/>
    <property type="match status" value="1"/>
</dbReference>
<evidence type="ECO:0000256" key="12">
    <source>
        <dbReference type="SAM" id="SignalP"/>
    </source>
</evidence>
<dbReference type="Pfam" id="PF07715">
    <property type="entry name" value="Plug"/>
    <property type="match status" value="1"/>
</dbReference>
<gene>
    <name evidence="15" type="ORF">IRJ18_18155</name>
</gene>
<feature type="chain" id="PRO_5046815635" evidence="12">
    <location>
        <begin position="21"/>
        <end position="776"/>
    </location>
</feature>
<sequence>MKFKIFSFLLMQLIFIAAKADIGNVTGKVIDATNKMTLPGATISIPDLKITAATDANGNFTFRSLPPRGKLIMQVQYVGYKTLTQVVDMSSTAPIVFEMQPTSIETKEVVITGTPTSSNNKQNSTSVSTLNREELLRPSTNLIDAIAKQVPGFSQISTGPAISKPVIRGLSANRVVTLDDGVKQQGQQFGDEHGVEIDQFKIERVEVLKGAASLMYGSDALGGVLNLLEPLTTPDGEVRGELVSNYSTNNGLTSNSLMLTGNENGFVWRGRGSYKNAYSFNTPTGYFPNSGFNETDLNGMLGFNKSWGYSHLIFSYFKNNIGFYDPEFNNAGQYVNESGVAFTDKDYKSRTIDFPRQDIRHFKIALDNNIVFSSGSLKLNLGFQNNQRRELDNPTPSLFFDLNTYSGDAKYYLNEKNGWEPVFGLSIDAGHSVNKGTEFLIPDYDTHGGGAFAYLKKTWNKNTLNFGLRYDYRDNKGKGLVENGTTRFTAFDNNASNVSTAIGYTHEFTDRLSFKANAGTAFRAPNTAELGSNGVHEGTFRYEVGNPNLSPERSYQTDAAFEYDNDKVSASLGIYNNYIHNFIYAANAAGDNITVTDNNGNPQLYPIYRYTQVNANLYGVEASLTLHPVRYIHLDNTFGYTHAQNTTLGRPLSFIPAGNMHNTIRFEPKIGKLKDSYISFGLDNYFAQNRFDAAFETPTSAYTLINASVGTTVAFGKQKVKIYVAGNNLSDKKYYDALSRLKPGRLDQTNPTLGVYNPGRNITFGINIPFVLAKMN</sequence>
<feature type="domain" description="TonB-dependent receptor plug" evidence="14">
    <location>
        <begin position="121"/>
        <end position="224"/>
    </location>
</feature>
<keyword evidence="9 10" id="KW-0998">Cell outer membrane</keyword>
<evidence type="ECO:0000256" key="5">
    <source>
        <dbReference type="ARBA" id="ARBA00022729"/>
    </source>
</evidence>
<keyword evidence="5 12" id="KW-0732">Signal</keyword>
<evidence type="ECO:0000259" key="13">
    <source>
        <dbReference type="Pfam" id="PF00593"/>
    </source>
</evidence>
<dbReference type="Pfam" id="PF00593">
    <property type="entry name" value="TonB_dep_Rec_b-barrel"/>
    <property type="match status" value="1"/>
</dbReference>
<evidence type="ECO:0000256" key="10">
    <source>
        <dbReference type="PROSITE-ProRule" id="PRU01360"/>
    </source>
</evidence>
<evidence type="ECO:0000256" key="3">
    <source>
        <dbReference type="ARBA" id="ARBA00022452"/>
    </source>
</evidence>
<evidence type="ECO:0000256" key="11">
    <source>
        <dbReference type="RuleBase" id="RU003357"/>
    </source>
</evidence>
<comment type="subcellular location">
    <subcellularLocation>
        <location evidence="1 10">Cell outer membrane</location>
        <topology evidence="1 10">Multi-pass membrane protein</topology>
    </subcellularLocation>
</comment>
<dbReference type="Proteomes" id="UP000632774">
    <property type="component" value="Unassembled WGS sequence"/>
</dbReference>
<dbReference type="InterPro" id="IPR036942">
    <property type="entry name" value="Beta-barrel_TonB_sf"/>
</dbReference>
<keyword evidence="16" id="KW-1185">Reference proteome</keyword>
<dbReference type="InterPro" id="IPR037066">
    <property type="entry name" value="Plug_dom_sf"/>
</dbReference>
<dbReference type="PROSITE" id="PS52016">
    <property type="entry name" value="TONB_DEPENDENT_REC_3"/>
    <property type="match status" value="1"/>
</dbReference>
<comment type="similarity">
    <text evidence="10 11">Belongs to the TonB-dependent receptor family.</text>
</comment>
<dbReference type="Gene3D" id="2.170.130.10">
    <property type="entry name" value="TonB-dependent receptor, plug domain"/>
    <property type="match status" value="1"/>
</dbReference>
<dbReference type="InterPro" id="IPR000531">
    <property type="entry name" value="Beta-barrel_TonB"/>
</dbReference>
<dbReference type="RefSeq" id="WP_194107711.1">
    <property type="nucleotide sequence ID" value="NZ_JADFFM010000002.1"/>
</dbReference>
<evidence type="ECO:0000256" key="2">
    <source>
        <dbReference type="ARBA" id="ARBA00022448"/>
    </source>
</evidence>
<dbReference type="InterPro" id="IPR012910">
    <property type="entry name" value="Plug_dom"/>
</dbReference>
<evidence type="ECO:0000313" key="16">
    <source>
        <dbReference type="Proteomes" id="UP000632774"/>
    </source>
</evidence>